<gene>
    <name evidence="1" type="ORF">HYN46_15330</name>
</gene>
<protein>
    <submittedName>
        <fullName evidence="1">Uncharacterized protein</fullName>
    </submittedName>
</protein>
<dbReference type="Proteomes" id="UP000253940">
    <property type="component" value="Chromosome"/>
</dbReference>
<name>A0A345P9Y2_9GAMM</name>
<dbReference type="RefSeq" id="WP_114900199.1">
    <property type="nucleotide sequence ID" value="NZ_CP031222.1"/>
</dbReference>
<dbReference type="OrthoDB" id="9127034at2"/>
<evidence type="ECO:0000313" key="2">
    <source>
        <dbReference type="Proteomes" id="UP000253940"/>
    </source>
</evidence>
<dbReference type="KEGG" id="mbah:HYN46_15330"/>
<proteinExistence type="predicted"/>
<sequence length="236" mass="27091">MQTRLMKASSIQPPYFANTVRDYIPIAFEGLYHRTRTEVTDADKKLGLELLIEANCDLIDSGLVTLLDELARMNPSLKFEDTQVKVEDVKAKARYYIQWVGSYIANDRLPPVIEHYYTMMHQLELSGDSKPYLAFNITPEFATDLQRVLGSLADGSNDNLDEVIEMLVRALEETMKPLFITPKDLMKFNYVVDKTLNGVIALVVSIYKRMLRKTIPEIPRELYPRIAEHLNTFVVV</sequence>
<organism evidence="1 2">
    <name type="scientific">Aquirhabdus parva</name>
    <dbReference type="NCBI Taxonomy" id="2283318"/>
    <lineage>
        <taxon>Bacteria</taxon>
        <taxon>Pseudomonadati</taxon>
        <taxon>Pseudomonadota</taxon>
        <taxon>Gammaproteobacteria</taxon>
        <taxon>Moraxellales</taxon>
        <taxon>Moraxellaceae</taxon>
        <taxon>Aquirhabdus</taxon>
    </lineage>
</organism>
<dbReference type="EMBL" id="CP031222">
    <property type="protein sequence ID" value="AXI04091.1"/>
    <property type="molecule type" value="Genomic_DNA"/>
</dbReference>
<reference evidence="1 2" key="1">
    <citation type="submission" date="2018-07" db="EMBL/GenBank/DDBJ databases">
        <title>Genome sequencing of Moraxellaceae gen. HYN0046.</title>
        <authorList>
            <person name="Kim M."/>
            <person name="Yi H."/>
        </authorList>
    </citation>
    <scope>NUCLEOTIDE SEQUENCE [LARGE SCALE GENOMIC DNA]</scope>
    <source>
        <strain evidence="1 2">HYN0046</strain>
    </source>
</reference>
<dbReference type="AlphaFoldDB" id="A0A345P9Y2"/>
<accession>A0A345P9Y2</accession>
<evidence type="ECO:0000313" key="1">
    <source>
        <dbReference type="EMBL" id="AXI04091.1"/>
    </source>
</evidence>
<keyword evidence="2" id="KW-1185">Reference proteome</keyword>